<dbReference type="GeneID" id="93861187"/>
<name>A0A2Z5QZ25_9MICC</name>
<organism evidence="3 4">
    <name type="scientific">Rothia aeria</name>
    <dbReference type="NCBI Taxonomy" id="172042"/>
    <lineage>
        <taxon>Bacteria</taxon>
        <taxon>Bacillati</taxon>
        <taxon>Actinomycetota</taxon>
        <taxon>Actinomycetes</taxon>
        <taxon>Micrococcales</taxon>
        <taxon>Micrococcaceae</taxon>
        <taxon>Rothia</taxon>
    </lineage>
</organism>
<dbReference type="SUPFAM" id="SSF48403">
    <property type="entry name" value="Ankyrin repeat"/>
    <property type="match status" value="1"/>
</dbReference>
<reference evidence="3 4" key="1">
    <citation type="submission" date="2016-10" db="EMBL/GenBank/DDBJ databases">
        <title>Genome sequence of Rothia aeria strain JCM11412.</title>
        <authorList>
            <person name="Nambu T."/>
        </authorList>
    </citation>
    <scope>NUCLEOTIDE SEQUENCE [LARGE SCALE GENOMIC DNA]</scope>
    <source>
        <strain evidence="3 4">JCM 11412</strain>
    </source>
</reference>
<dbReference type="InterPro" id="IPR002110">
    <property type="entry name" value="Ankyrin_rpt"/>
</dbReference>
<keyword evidence="2" id="KW-0040">ANK repeat</keyword>
<protein>
    <submittedName>
        <fullName evidence="3">Ankyrin</fullName>
    </submittedName>
</protein>
<evidence type="ECO:0000313" key="3">
    <source>
        <dbReference type="EMBL" id="BAV87616.1"/>
    </source>
</evidence>
<dbReference type="SMART" id="SM00248">
    <property type="entry name" value="ANK"/>
    <property type="match status" value="2"/>
</dbReference>
<dbReference type="InterPro" id="IPR036770">
    <property type="entry name" value="Ankyrin_rpt-contain_sf"/>
</dbReference>
<sequence length="138" mass="15100">MNTQIPQPSQDTHLTSQDLDFLNSIFDLVRDNKPLALTSLLDQGIPVNLTNSNGDTLLILAAYHEHEDMVRILIDAGADLNRLNDRGQTALVCAVFRDNEPIAQALLKAGADPHLGTQTPAQVAQFFDLPSMQKLLAN</sequence>
<dbReference type="PROSITE" id="PS50297">
    <property type="entry name" value="ANK_REP_REGION"/>
    <property type="match status" value="1"/>
</dbReference>
<dbReference type="Gene3D" id="1.25.40.20">
    <property type="entry name" value="Ankyrin repeat-containing domain"/>
    <property type="match status" value="1"/>
</dbReference>
<keyword evidence="4" id="KW-1185">Reference proteome</keyword>
<dbReference type="RefSeq" id="WP_128087610.1">
    <property type="nucleotide sequence ID" value="NZ_CAUOLR010000006.1"/>
</dbReference>
<dbReference type="PROSITE" id="PS50088">
    <property type="entry name" value="ANK_REPEAT"/>
    <property type="match status" value="2"/>
</dbReference>
<accession>A0A2Z5QZ25</accession>
<evidence type="ECO:0000313" key="4">
    <source>
        <dbReference type="Proteomes" id="UP000250241"/>
    </source>
</evidence>
<gene>
    <name evidence="3" type="ORF">RA11412_1317</name>
</gene>
<dbReference type="PANTHER" id="PTHR24171">
    <property type="entry name" value="ANKYRIN REPEAT DOMAIN-CONTAINING PROTEIN 39-RELATED"/>
    <property type="match status" value="1"/>
</dbReference>
<keyword evidence="1" id="KW-0677">Repeat</keyword>
<dbReference type="EMBL" id="AP017895">
    <property type="protein sequence ID" value="BAV87616.1"/>
    <property type="molecule type" value="Genomic_DNA"/>
</dbReference>
<evidence type="ECO:0000256" key="2">
    <source>
        <dbReference type="ARBA" id="ARBA00023043"/>
    </source>
</evidence>
<dbReference type="Proteomes" id="UP000250241">
    <property type="component" value="Chromosome"/>
</dbReference>
<dbReference type="Pfam" id="PF12796">
    <property type="entry name" value="Ank_2"/>
    <property type="match status" value="1"/>
</dbReference>
<evidence type="ECO:0000256" key="1">
    <source>
        <dbReference type="ARBA" id="ARBA00022737"/>
    </source>
</evidence>
<proteinExistence type="predicted"/>
<dbReference type="KEGG" id="raj:RA11412_1317"/>
<dbReference type="AlphaFoldDB" id="A0A2Z5QZ25"/>